<dbReference type="RefSeq" id="WP_019692672.1">
    <property type="nucleotide sequence ID" value="NZ_AFOY02000010.1"/>
</dbReference>
<keyword evidence="2" id="KW-0812">Transmembrane</keyword>
<accession>A0A010TBD6</accession>
<keyword evidence="3" id="KW-0732">Signal</keyword>
<dbReference type="CDD" id="cd00118">
    <property type="entry name" value="LysM"/>
    <property type="match status" value="1"/>
</dbReference>
<evidence type="ECO:0000313" key="6">
    <source>
        <dbReference type="Proteomes" id="UP000022611"/>
    </source>
</evidence>
<dbReference type="InterPro" id="IPR011990">
    <property type="entry name" value="TPR-like_helical_dom_sf"/>
</dbReference>
<organism evidence="5 6">
    <name type="scientific">Pseudomonas fluorescens HK44</name>
    <dbReference type="NCBI Taxonomy" id="1042209"/>
    <lineage>
        <taxon>Bacteria</taxon>
        <taxon>Pseudomonadati</taxon>
        <taxon>Pseudomonadota</taxon>
        <taxon>Gammaproteobacteria</taxon>
        <taxon>Pseudomonadales</taxon>
        <taxon>Pseudomonadaceae</taxon>
        <taxon>Pseudomonas</taxon>
    </lineage>
</organism>
<feature type="transmembrane region" description="Helical" evidence="2">
    <location>
        <begin position="596"/>
        <end position="615"/>
    </location>
</feature>
<evidence type="ECO:0000313" key="5">
    <source>
        <dbReference type="EMBL" id="EXF94597.1"/>
    </source>
</evidence>
<feature type="chain" id="PRO_5001458160" evidence="3">
    <location>
        <begin position="25"/>
        <end position="871"/>
    </location>
</feature>
<dbReference type="NCBIfam" id="TIGR03505">
    <property type="entry name" value="FimV_core"/>
    <property type="match status" value="1"/>
</dbReference>
<feature type="coiled-coil region" evidence="1">
    <location>
        <begin position="311"/>
        <end position="352"/>
    </location>
</feature>
<evidence type="ECO:0000256" key="1">
    <source>
        <dbReference type="SAM" id="Coils"/>
    </source>
</evidence>
<dbReference type="NCBIfam" id="TIGR03504">
    <property type="entry name" value="FimV_Cterm"/>
    <property type="match status" value="1"/>
</dbReference>
<dbReference type="Pfam" id="PF25800">
    <property type="entry name" value="FimV_N"/>
    <property type="match status" value="1"/>
</dbReference>
<proteinExistence type="predicted"/>
<dbReference type="OrthoDB" id="5298707at2"/>
<name>A0A010TBD6_PSEFL</name>
<gene>
    <name evidence="5" type="ORF">HK44_001195</name>
</gene>
<feature type="signal peptide" evidence="3">
    <location>
        <begin position="1"/>
        <end position="24"/>
    </location>
</feature>
<dbReference type="Gene3D" id="1.25.40.10">
    <property type="entry name" value="Tetratricopeptide repeat domain"/>
    <property type="match status" value="1"/>
</dbReference>
<dbReference type="eggNOG" id="COG3170">
    <property type="taxonomic scope" value="Bacteria"/>
</dbReference>
<dbReference type="PROSITE" id="PS51782">
    <property type="entry name" value="LYSM"/>
    <property type="match status" value="1"/>
</dbReference>
<dbReference type="HOGENOM" id="CLU_007099_1_0_6"/>
<evidence type="ECO:0000256" key="3">
    <source>
        <dbReference type="SAM" id="SignalP"/>
    </source>
</evidence>
<keyword evidence="1" id="KW-0175">Coiled coil</keyword>
<comment type="caution">
    <text evidence="5">The sequence shown here is derived from an EMBL/GenBank/DDBJ whole genome shotgun (WGS) entry which is preliminary data.</text>
</comment>
<feature type="domain" description="LysM" evidence="4">
    <location>
        <begin position="164"/>
        <end position="218"/>
    </location>
</feature>
<evidence type="ECO:0000256" key="2">
    <source>
        <dbReference type="SAM" id="Phobius"/>
    </source>
</evidence>
<dbReference type="Gene3D" id="1.20.58.2200">
    <property type="match status" value="1"/>
</dbReference>
<dbReference type="Gene3D" id="3.10.350.10">
    <property type="entry name" value="LysM domain"/>
    <property type="match status" value="1"/>
</dbReference>
<reference evidence="5 6" key="1">
    <citation type="journal article" date="2011" name="J. Bacteriol.">
        <title>Draft genome sequence of the polycyclic aromatic hydrocarbon-degrading, genetically engineered bioluminescent bioreporter Pseudomonas fluorescens HK44.</title>
        <authorList>
            <person name="Chauhan A."/>
            <person name="Layton A.C."/>
            <person name="Williams D.E."/>
            <person name="Smartt A.E."/>
            <person name="Ripp S."/>
            <person name="Karpinets T.V."/>
            <person name="Brown S.D."/>
            <person name="Sayler G.S."/>
        </authorList>
    </citation>
    <scope>NUCLEOTIDE SEQUENCE [LARGE SCALE GENOMIC DNA]</scope>
    <source>
        <strain evidence="5 6">HK44</strain>
    </source>
</reference>
<evidence type="ECO:0000259" key="4">
    <source>
        <dbReference type="PROSITE" id="PS51782"/>
    </source>
</evidence>
<dbReference type="InterPro" id="IPR020012">
    <property type="entry name" value="LysM_FimV"/>
</dbReference>
<dbReference type="InterPro" id="IPR057840">
    <property type="entry name" value="FimV_N"/>
</dbReference>
<sequence length="871" mass="91575">MVQVRKLVLAIAAASALSSGMAHALGLGELTLKSTLNQPLVAEIELLDVKDLTAAEVVPSLASAADFAKAGVDRQAFLNDLTFTPVLNASGKSILRVTSSQPLSEPMVKFLVQVMWPSGRLLRDYSVLLDPSKFSPQTADAAAQSAPAQAPAVNAPVTGASKPAQHVTTPRDTLWEIAAKARNGGSIQQTMLAIQALNPDAFIDGNINRLKTGQVLRLPDATQSTSLPQPKAVAEVAAQNTAWRQGRRSVHRVQAQQLDATKRGHDVVAPQGAAKDRLSLVSGEPGKKGGKGAAGDSKAIGNKLAVAQEGLDTTRRDNAELKSRMTDLQSQLDKLQRLIELKNNQLAKLEAEGSGAGAGAAQPSAAMSADLVAQPAAAPAPAVAPEATPAAVPAEAPIQAAPAVSDEQKYNELLTNPILLGLVGGGAVVLLLLLLLLARRRKAQQEAEKHKRMAKALAEESDLTEDLNLPESSFEGLEVSARVVKPATVPVPVPAPVVAPVVVTPPIAAPLVAPAAERSDDVLAHAQSHIHAGRLNQAASLLEDGIKQEPQRSDLRLKLMEVYGQQGDRSAFVAQERQLVANGKNHADVEQLKSRFPAMVAVAAVGGIAAAAVAAELDAQYVKDLLHEEPKAPEPEAAPADDDFDSAFDLSLDDLEAASPTVVTPDPALDLDAFPLDDELSFESVLQQQAEAKDSLDDLSDFDLDLGGDVPGSILADDEFLLNLDDDLKDLPAVESPAVTEAALDDLELPADFDLSLADEIDAHAKPESDDFMSELDDVNAELDRLSGSLEHPPIAEPSFTAEDAAAGMEMGEPDFDFLSGTDEVATKLDLAQAYIDMGDNDGARDILGEVLSEGNDGQKSEAKEMLARMA</sequence>
<dbReference type="EMBL" id="AFOY02000010">
    <property type="protein sequence ID" value="EXF94597.1"/>
    <property type="molecule type" value="Genomic_DNA"/>
</dbReference>
<keyword evidence="2" id="KW-0472">Membrane</keyword>
<protein>
    <submittedName>
        <fullName evidence="5">Peptidoglycan-binding protein</fullName>
    </submittedName>
</protein>
<dbReference type="InterPro" id="IPR036779">
    <property type="entry name" value="LysM_dom_sf"/>
</dbReference>
<dbReference type="InterPro" id="IPR038440">
    <property type="entry name" value="FimV_C_sf"/>
</dbReference>
<feature type="transmembrane region" description="Helical" evidence="2">
    <location>
        <begin position="418"/>
        <end position="438"/>
    </location>
</feature>
<dbReference type="Proteomes" id="UP000022611">
    <property type="component" value="Unassembled WGS sequence"/>
</dbReference>
<keyword evidence="2" id="KW-1133">Transmembrane helix</keyword>
<dbReference type="InterPro" id="IPR018392">
    <property type="entry name" value="LysM"/>
</dbReference>
<dbReference type="AlphaFoldDB" id="A0A010TBD6"/>
<dbReference type="InterPro" id="IPR020011">
    <property type="entry name" value="FimV_C"/>
</dbReference>
<dbReference type="PATRIC" id="fig|1042209.11.peg.2576"/>